<dbReference type="InterPro" id="IPR029058">
    <property type="entry name" value="AB_hydrolase_fold"/>
</dbReference>
<dbReference type="SUPFAM" id="SSF53474">
    <property type="entry name" value="alpha/beta-Hydrolases"/>
    <property type="match status" value="1"/>
</dbReference>
<dbReference type="PROSITE" id="PS00122">
    <property type="entry name" value="CARBOXYLESTERASE_B_1"/>
    <property type="match status" value="1"/>
</dbReference>
<organism evidence="5 6">
    <name type="scientific">Lecanosticta acicola</name>
    <dbReference type="NCBI Taxonomy" id="111012"/>
    <lineage>
        <taxon>Eukaryota</taxon>
        <taxon>Fungi</taxon>
        <taxon>Dikarya</taxon>
        <taxon>Ascomycota</taxon>
        <taxon>Pezizomycotina</taxon>
        <taxon>Dothideomycetes</taxon>
        <taxon>Dothideomycetidae</taxon>
        <taxon>Mycosphaerellales</taxon>
        <taxon>Mycosphaerellaceae</taxon>
        <taxon>Lecanosticta</taxon>
    </lineage>
</organism>
<dbReference type="InterPro" id="IPR019826">
    <property type="entry name" value="Carboxylesterase_B_AS"/>
</dbReference>
<comment type="caution">
    <text evidence="5">The sequence shown here is derived from an EMBL/GenBank/DDBJ whole genome shotgun (WGS) entry which is preliminary data.</text>
</comment>
<keyword evidence="6" id="KW-1185">Reference proteome</keyword>
<dbReference type="Proteomes" id="UP001296104">
    <property type="component" value="Unassembled WGS sequence"/>
</dbReference>
<dbReference type="Gene3D" id="3.40.50.1820">
    <property type="entry name" value="alpha/beta hydrolase"/>
    <property type="match status" value="1"/>
</dbReference>
<evidence type="ECO:0000313" key="6">
    <source>
        <dbReference type="Proteomes" id="UP001296104"/>
    </source>
</evidence>
<sequence length="558" mass="60953">MSLICTLGAALCSSLQGIVPSIPGVTTVPLPVVDLGYNLQQATSYNLQYDLYLFYDVRYAAPPTGPNRFRAPQDPVTNRSSVQTGGSQWACPQAVPKWQSIPSQFFPQYENGTTNFTQGEFQETDPPTSPQYARETEDCLFLDLYVPRSVYQNAAKPGAPSIPVVVQIYGGGFIQGAKDLNPGGWFVRDKEQGGNGIIFVSINYRLGAFGWLAGSTLQKNGDANAGLLDQHFALQWVQKYVSKFGGDPNNVTVIGESAGGGSIMHQITASGGSSNAPAFNKAIVQSPGFHPIDQDSVNEATFQAFLDLLNVSTIADARQLSFDDVYAANARQVGNAPYGQFVYGPAVDGTFVPGLPSQLLEDGKFHKNVTVMVGHNADEGILFTNPYVQNDTAFLQDVGSWMPPQAATNTSLAYINSTLYPPVFDGTHNYTNQIARTAFAISELVFTCNTFYLDKAFNNQTHAYLFAVPPAYHGLDVGYTYYTDLETTDPSTQVAVNMQRYFLHFVKTGNPNGADEIFNPWSEYGIAATEVVFNTTGNLRLQRDETANGRCNWWQENL</sequence>
<gene>
    <name evidence="5" type="ORF">LECACI_7A005243</name>
</gene>
<name>A0AAI9EBK8_9PEZI</name>
<protein>
    <recommendedName>
        <fullName evidence="3">Carboxylic ester hydrolase</fullName>
        <ecNumber evidence="3">3.1.1.-</ecNumber>
    </recommendedName>
</protein>
<keyword evidence="3" id="KW-0732">Signal</keyword>
<dbReference type="PANTHER" id="PTHR11559">
    <property type="entry name" value="CARBOXYLESTERASE"/>
    <property type="match status" value="1"/>
</dbReference>
<evidence type="ECO:0000313" key="5">
    <source>
        <dbReference type="EMBL" id="CAK4029274.1"/>
    </source>
</evidence>
<dbReference type="PROSITE" id="PS00941">
    <property type="entry name" value="CARBOXYLESTERASE_B_2"/>
    <property type="match status" value="1"/>
</dbReference>
<feature type="domain" description="Carboxylesterase type B" evidence="4">
    <location>
        <begin position="50"/>
        <end position="554"/>
    </location>
</feature>
<evidence type="ECO:0000256" key="3">
    <source>
        <dbReference type="RuleBase" id="RU361235"/>
    </source>
</evidence>
<dbReference type="AlphaFoldDB" id="A0AAI9EBK8"/>
<feature type="signal peptide" evidence="3">
    <location>
        <begin position="1"/>
        <end position="17"/>
    </location>
</feature>
<evidence type="ECO:0000256" key="1">
    <source>
        <dbReference type="ARBA" id="ARBA00005964"/>
    </source>
</evidence>
<evidence type="ECO:0000256" key="2">
    <source>
        <dbReference type="ARBA" id="ARBA00022801"/>
    </source>
</evidence>
<evidence type="ECO:0000259" key="4">
    <source>
        <dbReference type="Pfam" id="PF00135"/>
    </source>
</evidence>
<reference evidence="5" key="1">
    <citation type="submission" date="2023-11" db="EMBL/GenBank/DDBJ databases">
        <authorList>
            <person name="Alioto T."/>
            <person name="Alioto T."/>
            <person name="Gomez Garrido J."/>
        </authorList>
    </citation>
    <scope>NUCLEOTIDE SEQUENCE</scope>
</reference>
<keyword evidence="2 3" id="KW-0378">Hydrolase</keyword>
<dbReference type="InterPro" id="IPR019819">
    <property type="entry name" value="Carboxylesterase_B_CS"/>
</dbReference>
<dbReference type="InterPro" id="IPR002018">
    <property type="entry name" value="CarbesteraseB"/>
</dbReference>
<proteinExistence type="inferred from homology"/>
<dbReference type="Pfam" id="PF00135">
    <property type="entry name" value="COesterase"/>
    <property type="match status" value="1"/>
</dbReference>
<feature type="chain" id="PRO_5042318159" description="Carboxylic ester hydrolase" evidence="3">
    <location>
        <begin position="18"/>
        <end position="558"/>
    </location>
</feature>
<dbReference type="GO" id="GO:0016787">
    <property type="term" value="F:hydrolase activity"/>
    <property type="evidence" value="ECO:0007669"/>
    <property type="project" value="UniProtKB-KW"/>
</dbReference>
<comment type="similarity">
    <text evidence="1 3">Belongs to the type-B carboxylesterase/lipase family.</text>
</comment>
<accession>A0AAI9EBK8</accession>
<dbReference type="InterPro" id="IPR050309">
    <property type="entry name" value="Type-B_Carboxylest/Lipase"/>
</dbReference>
<dbReference type="EC" id="3.1.1.-" evidence="3"/>
<dbReference type="EMBL" id="CAVMBE010000033">
    <property type="protein sequence ID" value="CAK4029274.1"/>
    <property type="molecule type" value="Genomic_DNA"/>
</dbReference>